<dbReference type="KEGG" id="afm:AFUA_8G06500"/>
<feature type="compositionally biased region" description="Polar residues" evidence="1">
    <location>
        <begin position="9"/>
        <end position="20"/>
    </location>
</feature>
<dbReference type="HOGENOM" id="CLU_1651755_0_0_1"/>
<organism evidence="2 3">
    <name type="scientific">Aspergillus fumigatus (strain ATCC MYA-4609 / CBS 101355 / FGSC A1100 / Af293)</name>
    <name type="common">Neosartorya fumigata</name>
    <dbReference type="NCBI Taxonomy" id="330879"/>
    <lineage>
        <taxon>Eukaryota</taxon>
        <taxon>Fungi</taxon>
        <taxon>Dikarya</taxon>
        <taxon>Ascomycota</taxon>
        <taxon>Pezizomycotina</taxon>
        <taxon>Eurotiomycetes</taxon>
        <taxon>Eurotiomycetidae</taxon>
        <taxon>Eurotiales</taxon>
        <taxon>Aspergillaceae</taxon>
        <taxon>Aspergillus</taxon>
        <taxon>Aspergillus subgen. Fumigati</taxon>
    </lineage>
</organism>
<dbReference type="InParanoid" id="Q4WBX1"/>
<name>Q4WBX1_ASPFU</name>
<proteinExistence type="predicted"/>
<evidence type="ECO:0000313" key="2">
    <source>
        <dbReference type="EMBL" id="EAL85413.1"/>
    </source>
</evidence>
<dbReference type="Proteomes" id="UP000002530">
    <property type="component" value="Unassembled WGS sequence"/>
</dbReference>
<protein>
    <submittedName>
        <fullName evidence="2">Uncharacterized protein</fullName>
    </submittedName>
</protein>
<evidence type="ECO:0000256" key="1">
    <source>
        <dbReference type="SAM" id="MobiDB-lite"/>
    </source>
</evidence>
<dbReference type="OrthoDB" id="4471584at2759"/>
<evidence type="ECO:0000313" key="3">
    <source>
        <dbReference type="Proteomes" id="UP000002530"/>
    </source>
</evidence>
<feature type="region of interest" description="Disordered" evidence="1">
    <location>
        <begin position="1"/>
        <end position="20"/>
    </location>
</feature>
<dbReference type="RefSeq" id="XP_747451.1">
    <property type="nucleotide sequence ID" value="XM_742358.1"/>
</dbReference>
<dbReference type="eggNOG" id="ENOG502SUK3">
    <property type="taxonomic scope" value="Eukaryota"/>
</dbReference>
<comment type="caution">
    <text evidence="2">The sequence shown here is derived from an EMBL/GenBank/DDBJ whole genome shotgun (WGS) entry which is preliminary data.</text>
</comment>
<dbReference type="GeneID" id="3504799"/>
<gene>
    <name evidence="2" type="ORF">AFUA_8G06500</name>
</gene>
<keyword evidence="3" id="KW-1185">Reference proteome</keyword>
<reference evidence="2 3" key="1">
    <citation type="journal article" date="2005" name="Nature">
        <title>Genomic sequence of the pathogenic and allergenic filamentous fungus Aspergillus fumigatus.</title>
        <authorList>
            <person name="Nierman W.C."/>
            <person name="Pain A."/>
            <person name="Anderson M.J."/>
            <person name="Wortman J.R."/>
            <person name="Kim H.S."/>
            <person name="Arroyo J."/>
            <person name="Berriman M."/>
            <person name="Abe K."/>
            <person name="Archer D.B."/>
            <person name="Bermejo C."/>
            <person name="Bennett J."/>
            <person name="Bowyer P."/>
            <person name="Chen D."/>
            <person name="Collins M."/>
            <person name="Coulsen R."/>
            <person name="Davies R."/>
            <person name="Dyer P.S."/>
            <person name="Farman M."/>
            <person name="Fedorova N."/>
            <person name="Fedorova N."/>
            <person name="Feldblyum T.V."/>
            <person name="Fischer R."/>
            <person name="Fosker N."/>
            <person name="Fraser A."/>
            <person name="Garcia J.L."/>
            <person name="Garcia M.J."/>
            <person name="Goble A."/>
            <person name="Goldman G.H."/>
            <person name="Gomi K."/>
            <person name="Griffith-Jones S."/>
            <person name="Gwilliam R."/>
            <person name="Haas B."/>
            <person name="Haas H."/>
            <person name="Harris D."/>
            <person name="Horiuchi H."/>
            <person name="Huang J."/>
            <person name="Humphray S."/>
            <person name="Jimenez J."/>
            <person name="Keller N."/>
            <person name="Khouri H."/>
            <person name="Kitamoto K."/>
            <person name="Kobayashi T."/>
            <person name="Konzack S."/>
            <person name="Kulkarni R."/>
            <person name="Kumagai T."/>
            <person name="Lafon A."/>
            <person name="Latge J.P."/>
            <person name="Li W."/>
            <person name="Lord A."/>
            <person name="Lu C."/>
            <person name="Majoros W.H."/>
            <person name="May G.S."/>
            <person name="Miller B.L."/>
            <person name="Mohamoud Y."/>
            <person name="Molina M."/>
            <person name="Monod M."/>
            <person name="Mouyna I."/>
            <person name="Mulligan S."/>
            <person name="Murphy L."/>
            <person name="O'Neil S."/>
            <person name="Paulsen I."/>
            <person name="Penalva M.A."/>
            <person name="Pertea M."/>
            <person name="Price C."/>
            <person name="Pritchard B.L."/>
            <person name="Quail M.A."/>
            <person name="Rabbinowitsch E."/>
            <person name="Rawlins N."/>
            <person name="Rajandream M.A."/>
            <person name="Reichard U."/>
            <person name="Renauld H."/>
            <person name="Robson G.D."/>
            <person name="Rodriguez de Cordoba S."/>
            <person name="Rodriguez-Pena J.M."/>
            <person name="Ronning C.M."/>
            <person name="Rutter S."/>
            <person name="Salzberg S.L."/>
            <person name="Sanchez M."/>
            <person name="Sanchez-Ferrero J.C."/>
            <person name="Saunders D."/>
            <person name="Seeger K."/>
            <person name="Squares R."/>
            <person name="Squares S."/>
            <person name="Takeuchi M."/>
            <person name="Tekaia F."/>
            <person name="Turner G."/>
            <person name="Vazquez de Aldana C.R."/>
            <person name="Weidman J."/>
            <person name="White O."/>
            <person name="Woodward J."/>
            <person name="Yu J.H."/>
            <person name="Fraser C."/>
            <person name="Galagan J.E."/>
            <person name="Asai K."/>
            <person name="Machida M."/>
            <person name="Hall N."/>
            <person name="Barrell B."/>
            <person name="Denning D.W."/>
        </authorList>
    </citation>
    <scope>NUCLEOTIDE SEQUENCE [LARGE SCALE GENOMIC DNA]</scope>
    <source>
        <strain evidence="2 3">Af293</strain>
    </source>
</reference>
<sequence length="160" mass="17475">MWTRFGATNARSSGLSPGSSLKVSPTCCIPRQIPVSDAPLLILFHAVLTPEVYEFPDGQFAGLQKAPNVAINVPNAIMPIIVVESGWSGSLDRLREDADEWLVGGNGAVQAAVIINWTANRTTRRIRGVVELYTLDKSGMPRLQQREVRDMVLLSSLCSR</sequence>
<dbReference type="EMBL" id="AAHF01000013">
    <property type="protein sequence ID" value="EAL85413.1"/>
    <property type="molecule type" value="Genomic_DNA"/>
</dbReference>
<dbReference type="AlphaFoldDB" id="Q4WBX1"/>
<dbReference type="VEuPathDB" id="FungiDB:Afu8g06500"/>
<accession>Q4WBX1</accession>